<sequence>MIKLISQIHILLLFVLFCPNIQGQVDTIDNKIILRNYDNHAYPFKDYDNDNVLWFGNYSRNGMNIYQIDNNLNIIDSIYNPIDTSFINPLFFKLNNLLYGTHGTIKGDNNVNSFIIDSIYFYYNDLNGNNIDTELIYNESENENSIATIEPIKSFVTKDKNIAMLLLAIENDIEWRFPRLLIVDSLGERVVLKDYENLRSNRYAGYAISEKDDFFVLYQTPREYLQAYNTKVFYIDKSTFEIFDSASFDSSIMLYNFKTINDSIAVTISPLALSTGADIYRYYINILNDKQMIQVSNIMIDMENLSFYNEYIPDYQTRVDFINEDSIYYCTFLNANTGIFDSNYSGVMQILNFGVNGTINFDYRFIIDTLQPIQINGVKATSDGGLFATLYNLFTGTTNVIKFMPNGIISLIDIATKEKETIKVYPNPAKDYVYVDIEVTNFKKGEIELFDIQGKLVKKALLCAKQGNRVYISNLNAGAYTYNVSLNDKTISGKVIVGK</sequence>
<protein>
    <recommendedName>
        <fullName evidence="1">Secretion system C-terminal sorting domain-containing protein</fullName>
    </recommendedName>
</protein>
<dbReference type="InterPro" id="IPR026444">
    <property type="entry name" value="Secre_tail"/>
</dbReference>
<dbReference type="AlphaFoldDB" id="A0A644TI92"/>
<dbReference type="EMBL" id="VSSQ01000033">
    <property type="protein sequence ID" value="MPL66610.1"/>
    <property type="molecule type" value="Genomic_DNA"/>
</dbReference>
<dbReference type="Pfam" id="PF18962">
    <property type="entry name" value="Por_Secre_tail"/>
    <property type="match status" value="1"/>
</dbReference>
<feature type="domain" description="Secretion system C-terminal sorting" evidence="1">
    <location>
        <begin position="424"/>
        <end position="497"/>
    </location>
</feature>
<proteinExistence type="predicted"/>
<organism evidence="2">
    <name type="scientific">bioreactor metagenome</name>
    <dbReference type="NCBI Taxonomy" id="1076179"/>
    <lineage>
        <taxon>unclassified sequences</taxon>
        <taxon>metagenomes</taxon>
        <taxon>ecological metagenomes</taxon>
    </lineage>
</organism>
<comment type="caution">
    <text evidence="2">The sequence shown here is derived from an EMBL/GenBank/DDBJ whole genome shotgun (WGS) entry which is preliminary data.</text>
</comment>
<reference evidence="2" key="1">
    <citation type="submission" date="2019-08" db="EMBL/GenBank/DDBJ databases">
        <authorList>
            <person name="Kucharzyk K."/>
            <person name="Murdoch R.W."/>
            <person name="Higgins S."/>
            <person name="Loffler F."/>
        </authorList>
    </citation>
    <scope>NUCLEOTIDE SEQUENCE</scope>
</reference>
<dbReference type="NCBIfam" id="TIGR04183">
    <property type="entry name" value="Por_Secre_tail"/>
    <property type="match status" value="1"/>
</dbReference>
<accession>A0A644TI92</accession>
<gene>
    <name evidence="2" type="ORF">SDC9_12297</name>
</gene>
<evidence type="ECO:0000313" key="2">
    <source>
        <dbReference type="EMBL" id="MPL66610.1"/>
    </source>
</evidence>
<evidence type="ECO:0000259" key="1">
    <source>
        <dbReference type="Pfam" id="PF18962"/>
    </source>
</evidence>
<name>A0A644TI92_9ZZZZ</name>